<dbReference type="AlphaFoldDB" id="A0A0L0C7Q8"/>
<dbReference type="PANTHER" id="PTHR23279">
    <property type="entry name" value="DEFECTIVE PROBOSCIS EXTENSION RESPONSE DPR -RELATED"/>
    <property type="match status" value="1"/>
</dbReference>
<protein>
    <recommendedName>
        <fullName evidence="2">Ig-like domain-containing protein</fullName>
    </recommendedName>
</protein>
<dbReference type="InterPro" id="IPR037448">
    <property type="entry name" value="Zig-8"/>
</dbReference>
<gene>
    <name evidence="3" type="ORF">FF38_06513</name>
</gene>
<name>A0A0L0C7Q8_LUCCU</name>
<dbReference type="Pfam" id="PF00047">
    <property type="entry name" value="ig"/>
    <property type="match status" value="1"/>
</dbReference>
<feature type="compositionally biased region" description="Low complexity" evidence="1">
    <location>
        <begin position="227"/>
        <end position="237"/>
    </location>
</feature>
<feature type="region of interest" description="Disordered" evidence="1">
    <location>
        <begin position="196"/>
        <end position="237"/>
    </location>
</feature>
<dbReference type="GO" id="GO:0050808">
    <property type="term" value="P:synapse organization"/>
    <property type="evidence" value="ECO:0007669"/>
    <property type="project" value="TreeGrafter"/>
</dbReference>
<evidence type="ECO:0000259" key="2">
    <source>
        <dbReference type="PROSITE" id="PS50835"/>
    </source>
</evidence>
<feature type="compositionally biased region" description="Low complexity" evidence="1">
    <location>
        <begin position="493"/>
        <end position="536"/>
    </location>
</feature>
<dbReference type="PROSITE" id="PS50835">
    <property type="entry name" value="IG_LIKE"/>
    <property type="match status" value="1"/>
</dbReference>
<keyword evidence="4" id="KW-1185">Reference proteome</keyword>
<dbReference type="SMART" id="SM00409">
    <property type="entry name" value="IG"/>
    <property type="match status" value="2"/>
</dbReference>
<dbReference type="FunFam" id="2.60.40.10:FF:001606">
    <property type="entry name" value="uncharacterized protein LOC108091111"/>
    <property type="match status" value="1"/>
</dbReference>
<dbReference type="Proteomes" id="UP000037069">
    <property type="component" value="Unassembled WGS sequence"/>
</dbReference>
<comment type="caution">
    <text evidence="3">The sequence shown here is derived from an EMBL/GenBank/DDBJ whole genome shotgun (WGS) entry which is preliminary data.</text>
</comment>
<dbReference type="EMBL" id="JRES01000902">
    <property type="protein sequence ID" value="KNC27444.1"/>
    <property type="molecule type" value="Genomic_DNA"/>
</dbReference>
<reference evidence="3 4" key="1">
    <citation type="journal article" date="2015" name="Nat. Commun.">
        <title>Lucilia cuprina genome unlocks parasitic fly biology to underpin future interventions.</title>
        <authorList>
            <person name="Anstead C.A."/>
            <person name="Korhonen P.K."/>
            <person name="Young N.D."/>
            <person name="Hall R.S."/>
            <person name="Jex A.R."/>
            <person name="Murali S.C."/>
            <person name="Hughes D.S."/>
            <person name="Lee S.F."/>
            <person name="Perry T."/>
            <person name="Stroehlein A.J."/>
            <person name="Ansell B.R."/>
            <person name="Breugelmans B."/>
            <person name="Hofmann A."/>
            <person name="Qu J."/>
            <person name="Dugan S."/>
            <person name="Lee S.L."/>
            <person name="Chao H."/>
            <person name="Dinh H."/>
            <person name="Han Y."/>
            <person name="Doddapaneni H.V."/>
            <person name="Worley K.C."/>
            <person name="Muzny D.M."/>
            <person name="Ioannidis P."/>
            <person name="Waterhouse R.M."/>
            <person name="Zdobnov E.M."/>
            <person name="James P.J."/>
            <person name="Bagnall N.H."/>
            <person name="Kotze A.C."/>
            <person name="Gibbs R.A."/>
            <person name="Richards S."/>
            <person name="Batterham P."/>
            <person name="Gasser R.B."/>
        </authorList>
    </citation>
    <scope>NUCLEOTIDE SEQUENCE [LARGE SCALE GENOMIC DNA]</scope>
    <source>
        <strain evidence="3 4">LS</strain>
        <tissue evidence="3">Full body</tissue>
    </source>
</reference>
<dbReference type="InterPro" id="IPR013151">
    <property type="entry name" value="Immunoglobulin_dom"/>
</dbReference>
<dbReference type="Gene3D" id="2.60.40.10">
    <property type="entry name" value="Immunoglobulins"/>
    <property type="match status" value="2"/>
</dbReference>
<accession>A0A0L0C7Q8</accession>
<dbReference type="PANTHER" id="PTHR23279:SF3">
    <property type="entry name" value="DEFECTIVE PROBOSCIS EXTENSION RESPONSE 18"/>
    <property type="match status" value="1"/>
</dbReference>
<evidence type="ECO:0000313" key="3">
    <source>
        <dbReference type="EMBL" id="KNC27444.1"/>
    </source>
</evidence>
<feature type="region of interest" description="Disordered" evidence="1">
    <location>
        <begin position="292"/>
        <end position="312"/>
    </location>
</feature>
<feature type="compositionally biased region" description="Low complexity" evidence="1">
    <location>
        <begin position="292"/>
        <end position="308"/>
    </location>
</feature>
<dbReference type="CDD" id="cd00096">
    <property type="entry name" value="Ig"/>
    <property type="match status" value="1"/>
</dbReference>
<evidence type="ECO:0000256" key="1">
    <source>
        <dbReference type="SAM" id="MobiDB-lite"/>
    </source>
</evidence>
<dbReference type="OrthoDB" id="6346662at2759"/>
<dbReference type="InterPro" id="IPR036179">
    <property type="entry name" value="Ig-like_dom_sf"/>
</dbReference>
<dbReference type="InterPro" id="IPR007110">
    <property type="entry name" value="Ig-like_dom"/>
</dbReference>
<organism evidence="3 4">
    <name type="scientific">Lucilia cuprina</name>
    <name type="common">Green bottle fly</name>
    <name type="synonym">Australian sheep blowfly</name>
    <dbReference type="NCBI Taxonomy" id="7375"/>
    <lineage>
        <taxon>Eukaryota</taxon>
        <taxon>Metazoa</taxon>
        <taxon>Ecdysozoa</taxon>
        <taxon>Arthropoda</taxon>
        <taxon>Hexapoda</taxon>
        <taxon>Insecta</taxon>
        <taxon>Pterygota</taxon>
        <taxon>Neoptera</taxon>
        <taxon>Endopterygota</taxon>
        <taxon>Diptera</taxon>
        <taxon>Brachycera</taxon>
        <taxon>Muscomorpha</taxon>
        <taxon>Oestroidea</taxon>
        <taxon>Calliphoridae</taxon>
        <taxon>Luciliinae</taxon>
        <taxon>Lucilia</taxon>
    </lineage>
</organism>
<dbReference type="SUPFAM" id="SSF48726">
    <property type="entry name" value="Immunoglobulin"/>
    <property type="match status" value="2"/>
</dbReference>
<feature type="region of interest" description="Disordered" evidence="1">
    <location>
        <begin position="487"/>
        <end position="565"/>
    </location>
</feature>
<feature type="compositionally biased region" description="Polar residues" evidence="1">
    <location>
        <begin position="210"/>
        <end position="226"/>
    </location>
</feature>
<dbReference type="InterPro" id="IPR003599">
    <property type="entry name" value="Ig_sub"/>
</dbReference>
<feature type="region of interest" description="Disordered" evidence="1">
    <location>
        <begin position="150"/>
        <end position="169"/>
    </location>
</feature>
<sequence>MKSGTLYWNISFVIQNLLTFALVIDTITKTVTVVAVALPQTQAVVESTAALVESLQFNAFDTTHSTFASSPSSSSSWTSSYLPSSSSSFEGAGGAIQQKFSSPSLASSVAYPTSSTTMSGFHNTKTSRIMSNINSISPTQTINLIHTTFRTRGNSRNSGNTSGDSSGVSLSTMLLGKQQNTLSSYAPTTSISHGSGLSFKNVKKSKSKNTITASDTSRSQGSSSFYNNDQQEQQNQQQHFPLDFTFSKNHWTNSDAALNGGVDAGIVGTNSGASGVVGNFRLASLSSVTSSSSSSITAFSSSSSSSATETERPRIFRNKHHHERHWGPFFEEPLNSTTSGDNSITTAHLYTEAVLNCRVGMLKDKTVMWVRRTSEKVSLLTVGNVTYSSDPRIRVKFQYPNNWRLLINPTQWDDAGIYMCQVSTHPPRVFTTNLTVIEPPLRLIDDQERDVGDRYYKTGSTIDLQCQVSRSFLYKEKQNILKSLKPLNVHNDSNTTSSSSTTTTSSSSFRGTSSSSGIGSNTLNPGYSNNNSNNKNQTKMTANKNNKHVSPATNINGITSPSSSATTTTTGFGVFNNDLLQNINQSTTSADKQGIALEQQFSNLVFWSKDDEELPPTALKRISSNDKWLTSRVTITDAKLTDSGNYSCSIGRLFTAIVQVQVLTGELPAAVQHNSAAALIKTTAVKVNNMQQRNNKNIYKAKNKEKLKNNY</sequence>
<proteinExistence type="predicted"/>
<dbReference type="GO" id="GO:0032589">
    <property type="term" value="C:neuron projection membrane"/>
    <property type="evidence" value="ECO:0007669"/>
    <property type="project" value="TreeGrafter"/>
</dbReference>
<dbReference type="InterPro" id="IPR013783">
    <property type="entry name" value="Ig-like_fold"/>
</dbReference>
<dbReference type="STRING" id="7375.A0A0L0C7Q8"/>
<evidence type="ECO:0000313" key="4">
    <source>
        <dbReference type="Proteomes" id="UP000037069"/>
    </source>
</evidence>
<feature type="domain" description="Ig-like" evidence="2">
    <location>
        <begin position="313"/>
        <end position="435"/>
    </location>
</feature>